<reference evidence="1 2" key="1">
    <citation type="submission" date="2020-09" db="EMBL/GenBank/DDBJ databases">
        <title>De no assembly of potato wild relative species, Solanum commersonii.</title>
        <authorList>
            <person name="Cho K."/>
        </authorList>
    </citation>
    <scope>NUCLEOTIDE SEQUENCE [LARGE SCALE GENOMIC DNA]</scope>
    <source>
        <strain evidence="1">LZ3.2</strain>
        <tissue evidence="1">Leaf</tissue>
    </source>
</reference>
<organism evidence="1 2">
    <name type="scientific">Solanum commersonii</name>
    <name type="common">Commerson's wild potato</name>
    <name type="synonym">Commerson's nightshade</name>
    <dbReference type="NCBI Taxonomy" id="4109"/>
    <lineage>
        <taxon>Eukaryota</taxon>
        <taxon>Viridiplantae</taxon>
        <taxon>Streptophyta</taxon>
        <taxon>Embryophyta</taxon>
        <taxon>Tracheophyta</taxon>
        <taxon>Spermatophyta</taxon>
        <taxon>Magnoliopsida</taxon>
        <taxon>eudicotyledons</taxon>
        <taxon>Gunneridae</taxon>
        <taxon>Pentapetalae</taxon>
        <taxon>asterids</taxon>
        <taxon>lamiids</taxon>
        <taxon>Solanales</taxon>
        <taxon>Solanaceae</taxon>
        <taxon>Solanoideae</taxon>
        <taxon>Solaneae</taxon>
        <taxon>Solanum</taxon>
    </lineage>
</organism>
<dbReference type="GO" id="GO:0008652">
    <property type="term" value="P:amino acid biosynthetic process"/>
    <property type="evidence" value="ECO:0007669"/>
    <property type="project" value="InterPro"/>
</dbReference>
<evidence type="ECO:0000313" key="1">
    <source>
        <dbReference type="EMBL" id="KAG5579631.1"/>
    </source>
</evidence>
<sequence>MEVAGMCKFGGTCILKCMEKIGTKGECIVGVGKKNGKADLVVDHWKRKMGGVVNSMVDASKKRNIGWNYGTQGATKDSVNCNFCGSTFNGGIT</sequence>
<dbReference type="Proteomes" id="UP000824120">
    <property type="component" value="Chromosome 10"/>
</dbReference>
<dbReference type="AlphaFoldDB" id="A0A9J5WWA8"/>
<evidence type="ECO:0000313" key="2">
    <source>
        <dbReference type="Proteomes" id="UP000824120"/>
    </source>
</evidence>
<keyword evidence="2" id="KW-1185">Reference proteome</keyword>
<dbReference type="GO" id="GO:0004072">
    <property type="term" value="F:aspartate kinase activity"/>
    <property type="evidence" value="ECO:0007669"/>
    <property type="project" value="InterPro"/>
</dbReference>
<dbReference type="EMBL" id="JACXVP010000010">
    <property type="protein sequence ID" value="KAG5579631.1"/>
    <property type="molecule type" value="Genomic_DNA"/>
</dbReference>
<dbReference type="InterPro" id="IPR018042">
    <property type="entry name" value="Aspartate_kinase_CS"/>
</dbReference>
<gene>
    <name evidence="1" type="ORF">H5410_050258</name>
</gene>
<proteinExistence type="predicted"/>
<dbReference type="PROSITE" id="PS00324">
    <property type="entry name" value="ASPARTOKINASE"/>
    <property type="match status" value="1"/>
</dbReference>
<accession>A0A9J5WWA8</accession>
<protein>
    <submittedName>
        <fullName evidence="1">Uncharacterized protein</fullName>
    </submittedName>
</protein>
<comment type="caution">
    <text evidence="1">The sequence shown here is derived from an EMBL/GenBank/DDBJ whole genome shotgun (WGS) entry which is preliminary data.</text>
</comment>
<name>A0A9J5WWA8_SOLCO</name>